<organism evidence="10 11">
    <name type="scientific">Macrostomum lignano</name>
    <dbReference type="NCBI Taxonomy" id="282301"/>
    <lineage>
        <taxon>Eukaryota</taxon>
        <taxon>Metazoa</taxon>
        <taxon>Spiralia</taxon>
        <taxon>Lophotrochozoa</taxon>
        <taxon>Platyhelminthes</taxon>
        <taxon>Rhabditophora</taxon>
        <taxon>Macrostomorpha</taxon>
        <taxon>Macrostomida</taxon>
        <taxon>Macrostomidae</taxon>
        <taxon>Macrostomum</taxon>
    </lineage>
</organism>
<dbReference type="GO" id="GO:0030018">
    <property type="term" value="C:Z disc"/>
    <property type="evidence" value="ECO:0007669"/>
    <property type="project" value="TreeGrafter"/>
</dbReference>
<evidence type="ECO:0000259" key="9">
    <source>
        <dbReference type="PROSITE" id="PS50106"/>
    </source>
</evidence>
<dbReference type="InterPro" id="IPR001781">
    <property type="entry name" value="Znf_LIM"/>
</dbReference>
<feature type="region of interest" description="Disordered" evidence="7">
    <location>
        <begin position="116"/>
        <end position="188"/>
    </location>
</feature>
<dbReference type="InterPro" id="IPR001478">
    <property type="entry name" value="PDZ"/>
</dbReference>
<feature type="domain" description="PDZ" evidence="9">
    <location>
        <begin position="16"/>
        <end position="99"/>
    </location>
</feature>
<keyword evidence="11" id="KW-1185">Reference proteome</keyword>
<dbReference type="Gene3D" id="2.30.42.10">
    <property type="match status" value="1"/>
</dbReference>
<dbReference type="PROSITE" id="PS50023">
    <property type="entry name" value="LIM_DOMAIN_2"/>
    <property type="match status" value="1"/>
</dbReference>
<dbReference type="OrthoDB" id="1293114at2759"/>
<dbReference type="Gene3D" id="2.10.110.10">
    <property type="entry name" value="Cysteine Rich Protein"/>
    <property type="match status" value="1"/>
</dbReference>
<protein>
    <recommendedName>
        <fullName evidence="12">PDZ domain-containing protein</fullName>
    </recommendedName>
</protein>
<feature type="region of interest" description="Disordered" evidence="7">
    <location>
        <begin position="220"/>
        <end position="259"/>
    </location>
</feature>
<dbReference type="CDD" id="cd23068">
    <property type="entry name" value="PDZ_ZASP52-like"/>
    <property type="match status" value="1"/>
</dbReference>
<dbReference type="Pfam" id="PF00595">
    <property type="entry name" value="PDZ"/>
    <property type="match status" value="1"/>
</dbReference>
<evidence type="ECO:0000256" key="3">
    <source>
        <dbReference type="ARBA" id="ARBA00022723"/>
    </source>
</evidence>
<gene>
    <name evidence="10" type="ORF">BOX15_Mlig026012g2</name>
</gene>
<sequence>RANCLCKAEMSQQQQRVSLSRPDTSQPWGFRLHGGAEFQAPLTIESVAAGSVAERCGLRAGDLVLAINGAPAGAMQHEAAKMEIIRSGNSVEFFVQRGGADGAAGVATATWRPAVQQVAPPPQQQQHRSQAAMAAAAGATYNSVPRASGSPQPAGPSSPGYAAGGGGFNNSPRPFNIGRTVTTTPGGRTKQVFHNNYNSPSGLYASGFVQATFDSTLRAASQDADGGGHRLAASASSGASAASADGSAHQPVADPATPRPNLAGASMHCGACGDMIKGVFVRVQGSVPMHPECLKCAKCGVGLRHCGYFYIEGKLYCETHAKQVAAPPEPGLKPVPVYK</sequence>
<comment type="subcellular location">
    <subcellularLocation>
        <location evidence="1">Cytoplasm</location>
    </subcellularLocation>
</comment>
<comment type="caution">
    <text evidence="10">The sequence shown here is derived from an EMBL/GenBank/DDBJ whole genome shotgun (WGS) entry which is preliminary data.</text>
</comment>
<proteinExistence type="predicted"/>
<dbReference type="InterPro" id="IPR036034">
    <property type="entry name" value="PDZ_sf"/>
</dbReference>
<dbReference type="GO" id="GO:0003779">
    <property type="term" value="F:actin binding"/>
    <property type="evidence" value="ECO:0007669"/>
    <property type="project" value="TreeGrafter"/>
</dbReference>
<feature type="compositionally biased region" description="Low complexity" evidence="7">
    <location>
        <begin position="116"/>
        <end position="139"/>
    </location>
</feature>
<evidence type="ECO:0000256" key="7">
    <source>
        <dbReference type="SAM" id="MobiDB-lite"/>
    </source>
</evidence>
<dbReference type="SMART" id="SM00132">
    <property type="entry name" value="LIM"/>
    <property type="match status" value="1"/>
</dbReference>
<evidence type="ECO:0000256" key="5">
    <source>
        <dbReference type="ARBA" id="ARBA00023038"/>
    </source>
</evidence>
<dbReference type="FunFam" id="2.30.42.10:FF:000055">
    <property type="entry name" value="PDZ and LIM domain protein 3"/>
    <property type="match status" value="1"/>
</dbReference>
<keyword evidence="3 6" id="KW-0479">Metal-binding</keyword>
<dbReference type="GO" id="GO:0051371">
    <property type="term" value="F:muscle alpha-actinin binding"/>
    <property type="evidence" value="ECO:0007669"/>
    <property type="project" value="TreeGrafter"/>
</dbReference>
<evidence type="ECO:0000313" key="11">
    <source>
        <dbReference type="Proteomes" id="UP000215902"/>
    </source>
</evidence>
<feature type="compositionally biased region" description="Low complexity" evidence="7">
    <location>
        <begin position="232"/>
        <end position="248"/>
    </location>
</feature>
<feature type="compositionally biased region" description="Low complexity" evidence="7">
    <location>
        <begin position="178"/>
        <end position="188"/>
    </location>
</feature>
<feature type="non-terminal residue" evidence="10">
    <location>
        <position position="1"/>
    </location>
</feature>
<keyword evidence="5 6" id="KW-0440">LIM domain</keyword>
<dbReference type="InterPro" id="IPR050604">
    <property type="entry name" value="PDZ-LIM_domain"/>
</dbReference>
<dbReference type="AlphaFoldDB" id="A0A267EW00"/>
<evidence type="ECO:0000259" key="8">
    <source>
        <dbReference type="PROSITE" id="PS50023"/>
    </source>
</evidence>
<name>A0A267EW00_9PLAT</name>
<evidence type="ECO:0008006" key="12">
    <source>
        <dbReference type="Google" id="ProtNLM"/>
    </source>
</evidence>
<evidence type="ECO:0000256" key="4">
    <source>
        <dbReference type="ARBA" id="ARBA00022833"/>
    </source>
</evidence>
<dbReference type="Pfam" id="PF00412">
    <property type="entry name" value="LIM"/>
    <property type="match status" value="1"/>
</dbReference>
<dbReference type="SMART" id="SM00228">
    <property type="entry name" value="PDZ"/>
    <property type="match status" value="1"/>
</dbReference>
<dbReference type="GO" id="GO:0046872">
    <property type="term" value="F:metal ion binding"/>
    <property type="evidence" value="ECO:0007669"/>
    <property type="project" value="UniProtKB-KW"/>
</dbReference>
<dbReference type="GO" id="GO:0031941">
    <property type="term" value="C:filamentous actin"/>
    <property type="evidence" value="ECO:0007669"/>
    <property type="project" value="TreeGrafter"/>
</dbReference>
<feature type="compositionally biased region" description="Low complexity" evidence="7">
    <location>
        <begin position="147"/>
        <end position="161"/>
    </location>
</feature>
<dbReference type="SUPFAM" id="SSF50156">
    <property type="entry name" value="PDZ domain-like"/>
    <property type="match status" value="1"/>
</dbReference>
<keyword evidence="2" id="KW-0963">Cytoplasm</keyword>
<evidence type="ECO:0000256" key="2">
    <source>
        <dbReference type="ARBA" id="ARBA00022490"/>
    </source>
</evidence>
<dbReference type="GO" id="GO:0005912">
    <property type="term" value="C:adherens junction"/>
    <property type="evidence" value="ECO:0007669"/>
    <property type="project" value="TreeGrafter"/>
</dbReference>
<dbReference type="GO" id="GO:0061061">
    <property type="term" value="P:muscle structure development"/>
    <property type="evidence" value="ECO:0007669"/>
    <property type="project" value="TreeGrafter"/>
</dbReference>
<evidence type="ECO:0000313" key="10">
    <source>
        <dbReference type="EMBL" id="PAA65725.1"/>
    </source>
</evidence>
<dbReference type="GO" id="GO:0001725">
    <property type="term" value="C:stress fiber"/>
    <property type="evidence" value="ECO:0007669"/>
    <property type="project" value="TreeGrafter"/>
</dbReference>
<dbReference type="STRING" id="282301.A0A267EW00"/>
<keyword evidence="4 6" id="KW-0862">Zinc</keyword>
<dbReference type="SUPFAM" id="SSF57716">
    <property type="entry name" value="Glucocorticoid receptor-like (DNA-binding domain)"/>
    <property type="match status" value="1"/>
</dbReference>
<reference evidence="10 11" key="1">
    <citation type="submission" date="2017-06" db="EMBL/GenBank/DDBJ databases">
        <title>A platform for efficient transgenesis in Macrostomum lignano, a flatworm model organism for stem cell research.</title>
        <authorList>
            <person name="Berezikov E."/>
        </authorList>
    </citation>
    <scope>NUCLEOTIDE SEQUENCE [LARGE SCALE GENOMIC DNA]</scope>
    <source>
        <strain evidence="10">DV1</strain>
        <tissue evidence="10">Whole organism</tissue>
    </source>
</reference>
<dbReference type="EMBL" id="NIVC01001624">
    <property type="protein sequence ID" value="PAA65725.1"/>
    <property type="molecule type" value="Genomic_DNA"/>
</dbReference>
<accession>A0A267EW00</accession>
<dbReference type="Proteomes" id="UP000215902">
    <property type="component" value="Unassembled WGS sequence"/>
</dbReference>
<dbReference type="PANTHER" id="PTHR24214">
    <property type="entry name" value="PDZ AND LIM DOMAIN PROTEIN ZASP"/>
    <property type="match status" value="1"/>
</dbReference>
<dbReference type="PANTHER" id="PTHR24214:SF38">
    <property type="entry name" value="PDZ AND LIM DOMAIN PROTEIN ZASP-RELATED"/>
    <property type="match status" value="1"/>
</dbReference>
<feature type="domain" description="LIM zinc-binding" evidence="8">
    <location>
        <begin position="267"/>
        <end position="327"/>
    </location>
</feature>
<dbReference type="PROSITE" id="PS50106">
    <property type="entry name" value="PDZ"/>
    <property type="match status" value="1"/>
</dbReference>
<evidence type="ECO:0000256" key="6">
    <source>
        <dbReference type="PROSITE-ProRule" id="PRU00125"/>
    </source>
</evidence>
<evidence type="ECO:0000256" key="1">
    <source>
        <dbReference type="ARBA" id="ARBA00004496"/>
    </source>
</evidence>
<dbReference type="GO" id="GO:0030036">
    <property type="term" value="P:actin cytoskeleton organization"/>
    <property type="evidence" value="ECO:0007669"/>
    <property type="project" value="TreeGrafter"/>
</dbReference>